<feature type="compositionally biased region" description="Polar residues" evidence="2">
    <location>
        <begin position="91"/>
        <end position="123"/>
    </location>
</feature>
<feature type="transmembrane region" description="Helical" evidence="3">
    <location>
        <begin position="21"/>
        <end position="39"/>
    </location>
</feature>
<dbReference type="AlphaFoldDB" id="A0A0R2L971"/>
<dbReference type="RefSeq" id="WP_057881414.1">
    <property type="nucleotide sequence ID" value="NZ_JQCF01000024.1"/>
</dbReference>
<dbReference type="EMBL" id="JQCF01000024">
    <property type="protein sequence ID" value="KRN98323.1"/>
    <property type="molecule type" value="Genomic_DNA"/>
</dbReference>
<feature type="domain" description="S-layer protein C-terminal" evidence="4">
    <location>
        <begin position="550"/>
        <end position="582"/>
    </location>
</feature>
<feature type="compositionally biased region" description="Low complexity" evidence="2">
    <location>
        <begin position="493"/>
        <end position="511"/>
    </location>
</feature>
<reference evidence="5 6" key="1">
    <citation type="journal article" date="2015" name="Genome Announc.">
        <title>Expanding the biotechnology potential of lactobacilli through comparative genomics of 213 strains and associated genera.</title>
        <authorList>
            <person name="Sun Z."/>
            <person name="Harris H.M."/>
            <person name="McCann A."/>
            <person name="Guo C."/>
            <person name="Argimon S."/>
            <person name="Zhang W."/>
            <person name="Yang X."/>
            <person name="Jeffery I.B."/>
            <person name="Cooney J.C."/>
            <person name="Kagawa T.F."/>
            <person name="Liu W."/>
            <person name="Song Y."/>
            <person name="Salvetti E."/>
            <person name="Wrobel A."/>
            <person name="Rasinkangas P."/>
            <person name="Parkhill J."/>
            <person name="Rea M.C."/>
            <person name="O'Sullivan O."/>
            <person name="Ritari J."/>
            <person name="Douillard F.P."/>
            <person name="Paul Ross R."/>
            <person name="Yang R."/>
            <person name="Briner A.E."/>
            <person name="Felis G.E."/>
            <person name="de Vos W.M."/>
            <person name="Barrangou R."/>
            <person name="Klaenhammer T.R."/>
            <person name="Caufield P.W."/>
            <person name="Cui Y."/>
            <person name="Zhang H."/>
            <person name="O'Toole P.W."/>
        </authorList>
    </citation>
    <scope>NUCLEOTIDE SEQUENCE [LARGE SCALE GENOMIC DNA]</scope>
    <source>
        <strain evidence="5 6">DSM 24716</strain>
    </source>
</reference>
<feature type="region of interest" description="Disordered" evidence="2">
    <location>
        <begin position="52"/>
        <end position="123"/>
    </location>
</feature>
<keyword evidence="3" id="KW-0472">Membrane</keyword>
<keyword evidence="3" id="KW-0812">Transmembrane</keyword>
<gene>
    <name evidence="5" type="ORF">IV57_GL001240</name>
</gene>
<dbReference type="InterPro" id="IPR024968">
    <property type="entry name" value="SlpA_C_lactobacillus"/>
</dbReference>
<dbReference type="STRING" id="993692.IV57_GL001240"/>
<evidence type="ECO:0000256" key="2">
    <source>
        <dbReference type="SAM" id="MobiDB-lite"/>
    </source>
</evidence>
<dbReference type="PATRIC" id="fig|993692.3.peg.1257"/>
<keyword evidence="6" id="KW-1185">Reference proteome</keyword>
<feature type="region of interest" description="Disordered" evidence="2">
    <location>
        <begin position="484"/>
        <end position="511"/>
    </location>
</feature>
<organism evidence="5 6">
    <name type="scientific">Companilactobacillus kimchiensis</name>
    <dbReference type="NCBI Taxonomy" id="993692"/>
    <lineage>
        <taxon>Bacteria</taxon>
        <taxon>Bacillati</taxon>
        <taxon>Bacillota</taxon>
        <taxon>Bacilli</taxon>
        <taxon>Lactobacillales</taxon>
        <taxon>Lactobacillaceae</taxon>
        <taxon>Companilactobacillus</taxon>
    </lineage>
</organism>
<evidence type="ECO:0000313" key="5">
    <source>
        <dbReference type="EMBL" id="KRN98323.1"/>
    </source>
</evidence>
<protein>
    <recommendedName>
        <fullName evidence="4">S-layer protein C-terminal domain-containing protein</fullName>
    </recommendedName>
</protein>
<comment type="caution">
    <text evidence="5">The sequence shown here is derived from an EMBL/GenBank/DDBJ whole genome shotgun (WGS) entry which is preliminary data.</text>
</comment>
<evidence type="ECO:0000256" key="1">
    <source>
        <dbReference type="ARBA" id="ARBA00022729"/>
    </source>
</evidence>
<evidence type="ECO:0000256" key="3">
    <source>
        <dbReference type="SAM" id="Phobius"/>
    </source>
</evidence>
<name>A0A0R2L971_9LACO</name>
<dbReference type="Pfam" id="PF19258">
    <property type="entry name" value="KxYKxGKxW_sig"/>
    <property type="match status" value="1"/>
</dbReference>
<evidence type="ECO:0000313" key="6">
    <source>
        <dbReference type="Proteomes" id="UP000051006"/>
    </source>
</evidence>
<sequence>MRFEQLKRQANVVLHKKLRKSGKVWLVVGTLFFTGGLAIENNMVAVKADTTVESETNASNNEGESASSSEQPNNQVEADPEADVSKENNEDSSNQDGDSTSIPSDTQTNEYFGGSNETIDDSGNVTADIQYQNQTYSVKGQVGTIAPAQNSAGDKIYVNINKQSSGKLPDDTRIELAGPAGFSYNTYDKYGNKMSNGRNGDSVLNVDQSMKDSNGDLYYHLVDEDTWVKQANGVDGGSTNDGSNDYMVYNVVPKDYPYNDANSVTNKILPAADNDGIISGQISVKSINYGRDFTYDYKGKAGETVSASMNGDSEKDFPYAPVVKIKLLSTTIGELPAGATIELAGPAGFVYSLYDKDMSLSDRGLNGGSAWGTDKKMTTESATYYRVSTDEWIKQVSGVIPSDENVDNPKTEYSIDPDIIEPVLADVTVTSNLADQVVTKQHGAIGSTIDVAVPVVKGYTADKQTIQATVNPDRTITPLESVEYTKDESTDDNSNSNGGNHHSNSNHGSHNNVKKINYDYLNQTIATYLDRGPVQLFAISNNKFNPVSERALKPGTSWVTDQMATITGKHYYRVSTNEWVEAKDAYVYEEVSKVLNIEKITPLINDEEKISSSRELGSDTAWKTDRIVYLGDYQNPTVAYRVSTDEFVIKNN</sequence>
<dbReference type="InterPro" id="IPR022263">
    <property type="entry name" value="KxYKxGKxW"/>
</dbReference>
<keyword evidence="3" id="KW-1133">Transmembrane helix</keyword>
<dbReference type="NCBIfam" id="TIGR03715">
    <property type="entry name" value="KxYKxGKxW"/>
    <property type="match status" value="1"/>
</dbReference>
<keyword evidence="1" id="KW-0732">Signal</keyword>
<proteinExistence type="predicted"/>
<accession>A0A0R2L971</accession>
<dbReference type="OrthoDB" id="2255372at2"/>
<evidence type="ECO:0000259" key="4">
    <source>
        <dbReference type="Pfam" id="PF03217"/>
    </source>
</evidence>
<dbReference type="Pfam" id="PF03217">
    <property type="entry name" value="SlpA"/>
    <property type="match status" value="1"/>
</dbReference>
<dbReference type="Proteomes" id="UP000051006">
    <property type="component" value="Unassembled WGS sequence"/>
</dbReference>
<feature type="compositionally biased region" description="Low complexity" evidence="2">
    <location>
        <begin position="53"/>
        <end position="70"/>
    </location>
</feature>